<reference evidence="4 5" key="1">
    <citation type="submission" date="2017-11" db="EMBL/GenBank/DDBJ databases">
        <title>Genomic Encyclopedia of Type Strains, Phase III (KMG-III): the genomes of soil and plant-associated and newly described type strains.</title>
        <authorList>
            <person name="Whitman W."/>
        </authorList>
    </citation>
    <scope>NUCLEOTIDE SEQUENCE [LARGE SCALE GENOMIC DNA]</scope>
    <source>
        <strain evidence="4 5">CGMCC 1.12274</strain>
    </source>
</reference>
<feature type="transmembrane region" description="Helical" evidence="1">
    <location>
        <begin position="275"/>
        <end position="294"/>
    </location>
</feature>
<feature type="transmembrane region" description="Helical" evidence="1">
    <location>
        <begin position="20"/>
        <end position="41"/>
    </location>
</feature>
<protein>
    <submittedName>
        <fullName evidence="4">Periplasmic sensor diguanylate cyclase/phosphodiesterase</fullName>
    </submittedName>
</protein>
<dbReference type="SUPFAM" id="SSF55073">
    <property type="entry name" value="Nucleotide cyclase"/>
    <property type="match status" value="1"/>
</dbReference>
<sequence>MTWAKLLPASVDSRKARLFGPIVVMTLAALLLLACLAVFLVKRFDTVAADREQSMVHNGFDRQLREIDEMINPQVAWDEAVAALDHKRDLRWADMNLGSYLYTFNGFTRAFVVDAADKPFYASVHGNRATIDSFAPFAQVSAQILPLIRAAEGKRDPVRRRANADAAQVTPVQVNTLAWAEGTLYIVVATLVQPDVGKIQPKGRRGPVSIMAMPMDDRMLRAFAGRYLVDDLRLMPANAAADHSAAVGLRSADGKLVGRLSWTPRRPGAELLRQLWVPAFAAMAALAMIALIVIRSGAAIFGELIASEARSRHLAFHDTLTRLPNRAALFARLNPVLAGITPGLGRVAILAVDLDRFKDVNDTLGHHAGDALIQAVANRLREVCAQEALIARLGGDEFVVMIEDANAVAVAALAERIVAIVRAPLDTEYGRLEVGCSVGVAMIESPRVEPSEALRWADLAMYQSKEHGRNRVTFFEPEMDTALRNRRLLETDLREALRHGDLEMVYQPQVNRHGGVVAVEALVRWMHPQRGAVPPSIFVPLAEECGLILALGEHVLRKVFAETGHWTNVRVAINVSAIQLRSPGFAALVTRLVAQAGVAPGRYEIELTETALLGDDPVTAGNVEALKRLGFSIALDDFGTGYSSLSVLQRYAVDKIKIDRSFVAALGGADESEALVDAMVKLARALDLDVIAEGVETERQKERLEKCGCREFQGHLIGMPMQGELLAGLIGEAPLAAPAGDGIRRLA</sequence>
<dbReference type="PROSITE" id="PS50887">
    <property type="entry name" value="GGDEF"/>
    <property type="match status" value="1"/>
</dbReference>
<dbReference type="SMART" id="SM00267">
    <property type="entry name" value="GGDEF"/>
    <property type="match status" value="1"/>
</dbReference>
<dbReference type="InterPro" id="IPR035919">
    <property type="entry name" value="EAL_sf"/>
</dbReference>
<dbReference type="Proteomes" id="UP000232587">
    <property type="component" value="Unassembled WGS sequence"/>
</dbReference>
<dbReference type="InterPro" id="IPR000160">
    <property type="entry name" value="GGDEF_dom"/>
</dbReference>
<evidence type="ECO:0000313" key="4">
    <source>
        <dbReference type="EMBL" id="PKB13303.1"/>
    </source>
</evidence>
<dbReference type="InterPro" id="IPR029787">
    <property type="entry name" value="Nucleotide_cyclase"/>
</dbReference>
<dbReference type="PROSITE" id="PS50883">
    <property type="entry name" value="EAL"/>
    <property type="match status" value="1"/>
</dbReference>
<dbReference type="PROSITE" id="PS51257">
    <property type="entry name" value="PROKAR_LIPOPROTEIN"/>
    <property type="match status" value="1"/>
</dbReference>
<dbReference type="InterPro" id="IPR001633">
    <property type="entry name" value="EAL_dom"/>
</dbReference>
<dbReference type="AlphaFoldDB" id="A0A2N0H2Y4"/>
<dbReference type="InterPro" id="IPR052155">
    <property type="entry name" value="Biofilm_reg_signaling"/>
</dbReference>
<comment type="caution">
    <text evidence="4">The sequence shown here is derived from an EMBL/GenBank/DDBJ whole genome shotgun (WGS) entry which is preliminary data.</text>
</comment>
<dbReference type="SUPFAM" id="SSF141868">
    <property type="entry name" value="EAL domain-like"/>
    <property type="match status" value="1"/>
</dbReference>
<dbReference type="RefSeq" id="WP_100868519.1">
    <property type="nucleotide sequence ID" value="NZ_PHUF01000008.1"/>
</dbReference>
<keyword evidence="5" id="KW-1185">Reference proteome</keyword>
<feature type="domain" description="EAL" evidence="2">
    <location>
        <begin position="486"/>
        <end position="734"/>
    </location>
</feature>
<dbReference type="PANTHER" id="PTHR44757:SF2">
    <property type="entry name" value="BIOFILM ARCHITECTURE MAINTENANCE PROTEIN MBAA"/>
    <property type="match status" value="1"/>
</dbReference>
<dbReference type="SMART" id="SM00052">
    <property type="entry name" value="EAL"/>
    <property type="match status" value="1"/>
</dbReference>
<accession>A0A2N0H2Y4</accession>
<organism evidence="4 5">
    <name type="scientific">Novosphingobium kunmingense</name>
    <dbReference type="NCBI Taxonomy" id="1211806"/>
    <lineage>
        <taxon>Bacteria</taxon>
        <taxon>Pseudomonadati</taxon>
        <taxon>Pseudomonadota</taxon>
        <taxon>Alphaproteobacteria</taxon>
        <taxon>Sphingomonadales</taxon>
        <taxon>Sphingomonadaceae</taxon>
        <taxon>Novosphingobium</taxon>
    </lineage>
</organism>
<feature type="domain" description="GGDEF" evidence="3">
    <location>
        <begin position="345"/>
        <end position="477"/>
    </location>
</feature>
<dbReference type="Pfam" id="PF00563">
    <property type="entry name" value="EAL"/>
    <property type="match status" value="1"/>
</dbReference>
<dbReference type="InterPro" id="IPR043128">
    <property type="entry name" value="Rev_trsase/Diguanyl_cyclase"/>
</dbReference>
<dbReference type="OrthoDB" id="9814202at2"/>
<evidence type="ECO:0000259" key="2">
    <source>
        <dbReference type="PROSITE" id="PS50883"/>
    </source>
</evidence>
<evidence type="ECO:0000259" key="3">
    <source>
        <dbReference type="PROSITE" id="PS50887"/>
    </source>
</evidence>
<dbReference type="PANTHER" id="PTHR44757">
    <property type="entry name" value="DIGUANYLATE CYCLASE DGCP"/>
    <property type="match status" value="1"/>
</dbReference>
<dbReference type="Gene3D" id="3.20.20.450">
    <property type="entry name" value="EAL domain"/>
    <property type="match status" value="1"/>
</dbReference>
<name>A0A2N0H2Y4_9SPHN</name>
<dbReference type="NCBIfam" id="TIGR00254">
    <property type="entry name" value="GGDEF"/>
    <property type="match status" value="1"/>
</dbReference>
<dbReference type="Gene3D" id="3.30.70.270">
    <property type="match status" value="1"/>
</dbReference>
<dbReference type="EMBL" id="PHUF01000008">
    <property type="protein sequence ID" value="PKB13303.1"/>
    <property type="molecule type" value="Genomic_DNA"/>
</dbReference>
<evidence type="ECO:0000256" key="1">
    <source>
        <dbReference type="SAM" id="Phobius"/>
    </source>
</evidence>
<dbReference type="Pfam" id="PF05228">
    <property type="entry name" value="CHASE4"/>
    <property type="match status" value="1"/>
</dbReference>
<dbReference type="Pfam" id="PF00990">
    <property type="entry name" value="GGDEF"/>
    <property type="match status" value="1"/>
</dbReference>
<keyword evidence="1" id="KW-0812">Transmembrane</keyword>
<gene>
    <name evidence="4" type="ORF">B0I00_3341</name>
</gene>
<dbReference type="CDD" id="cd01948">
    <property type="entry name" value="EAL"/>
    <property type="match status" value="1"/>
</dbReference>
<keyword evidence="1" id="KW-0472">Membrane</keyword>
<evidence type="ECO:0000313" key="5">
    <source>
        <dbReference type="Proteomes" id="UP000232587"/>
    </source>
</evidence>
<keyword evidence="1" id="KW-1133">Transmembrane helix</keyword>
<dbReference type="CDD" id="cd01949">
    <property type="entry name" value="GGDEF"/>
    <property type="match status" value="1"/>
</dbReference>
<dbReference type="InterPro" id="IPR007892">
    <property type="entry name" value="CHASE4"/>
</dbReference>
<proteinExistence type="predicted"/>